<comment type="subcellular location">
    <subcellularLocation>
        <location evidence="1">Membrane</location>
        <topology evidence="1">Multi-pass membrane protein</topology>
    </subcellularLocation>
</comment>
<organism evidence="12 13">
    <name type="scientific">Candidatus Avipropionibacterium avicola</name>
    <dbReference type="NCBI Taxonomy" id="2840701"/>
    <lineage>
        <taxon>Bacteria</taxon>
        <taxon>Bacillati</taxon>
        <taxon>Actinomycetota</taxon>
        <taxon>Actinomycetes</taxon>
        <taxon>Propionibacteriales</taxon>
        <taxon>Propionibacteriaceae</taxon>
        <taxon>Propionibacteriaceae incertae sedis</taxon>
        <taxon>Candidatus Avipropionibacterium</taxon>
    </lineage>
</organism>
<feature type="compositionally biased region" description="Basic and acidic residues" evidence="8">
    <location>
        <begin position="1"/>
        <end position="10"/>
    </location>
</feature>
<evidence type="ECO:0000256" key="3">
    <source>
        <dbReference type="ARBA" id="ARBA00022448"/>
    </source>
</evidence>
<dbReference type="PANTHER" id="PTHR11562">
    <property type="entry name" value="CATION EFFLUX PROTEIN/ ZINC TRANSPORTER"/>
    <property type="match status" value="1"/>
</dbReference>
<keyword evidence="3" id="KW-0813">Transport</keyword>
<keyword evidence="5 9" id="KW-1133">Transmembrane helix</keyword>
<dbReference type="InterPro" id="IPR027469">
    <property type="entry name" value="Cation_efflux_TMD_sf"/>
</dbReference>
<feature type="transmembrane region" description="Helical" evidence="9">
    <location>
        <begin position="169"/>
        <end position="194"/>
    </location>
</feature>
<keyword evidence="7 9" id="KW-0472">Membrane</keyword>
<feature type="transmembrane region" description="Helical" evidence="9">
    <location>
        <begin position="102"/>
        <end position="125"/>
    </location>
</feature>
<dbReference type="InterPro" id="IPR002524">
    <property type="entry name" value="Cation_efflux"/>
</dbReference>
<dbReference type="Pfam" id="PF01545">
    <property type="entry name" value="Cation_efflux"/>
    <property type="match status" value="1"/>
</dbReference>
<dbReference type="GO" id="GO:0005385">
    <property type="term" value="F:zinc ion transmembrane transporter activity"/>
    <property type="evidence" value="ECO:0007669"/>
    <property type="project" value="TreeGrafter"/>
</dbReference>
<feature type="transmembrane region" description="Helical" evidence="9">
    <location>
        <begin position="200"/>
        <end position="218"/>
    </location>
</feature>
<feature type="transmembrane region" description="Helical" evidence="9">
    <location>
        <begin position="68"/>
        <end position="90"/>
    </location>
</feature>
<evidence type="ECO:0000256" key="7">
    <source>
        <dbReference type="ARBA" id="ARBA00023136"/>
    </source>
</evidence>
<feature type="transmembrane region" description="Helical" evidence="9">
    <location>
        <begin position="35"/>
        <end position="62"/>
    </location>
</feature>
<reference evidence="12" key="1">
    <citation type="submission" date="2020-10" db="EMBL/GenBank/DDBJ databases">
        <authorList>
            <person name="Gilroy R."/>
        </authorList>
    </citation>
    <scope>NUCLEOTIDE SEQUENCE</scope>
    <source>
        <strain evidence="12">ChiGjej1B1-24693</strain>
    </source>
</reference>
<feature type="transmembrane region" description="Helical" evidence="9">
    <location>
        <begin position="137"/>
        <end position="157"/>
    </location>
</feature>
<dbReference type="InterPro" id="IPR036837">
    <property type="entry name" value="Cation_efflux_CTD_sf"/>
</dbReference>
<evidence type="ECO:0000256" key="8">
    <source>
        <dbReference type="SAM" id="MobiDB-lite"/>
    </source>
</evidence>
<dbReference type="Gene3D" id="1.20.1510.10">
    <property type="entry name" value="Cation efflux protein transmembrane domain"/>
    <property type="match status" value="1"/>
</dbReference>
<feature type="region of interest" description="Disordered" evidence="8">
    <location>
        <begin position="1"/>
        <end position="26"/>
    </location>
</feature>
<dbReference type="EMBL" id="DVLP01000163">
    <property type="protein sequence ID" value="HIT75008.1"/>
    <property type="molecule type" value="Genomic_DNA"/>
</dbReference>
<proteinExistence type="inferred from homology"/>
<comment type="caution">
    <text evidence="12">The sequence shown here is derived from an EMBL/GenBank/DDBJ whole genome shotgun (WGS) entry which is preliminary data.</text>
</comment>
<protein>
    <submittedName>
        <fullName evidence="12">Cation transporter</fullName>
    </submittedName>
</protein>
<comment type="similarity">
    <text evidence="2">Belongs to the cation diffusion facilitator (CDF) transporter (TC 2.A.4) family. SLC30A subfamily.</text>
</comment>
<dbReference type="PANTHER" id="PTHR11562:SF17">
    <property type="entry name" value="RE54080P-RELATED"/>
    <property type="match status" value="1"/>
</dbReference>
<dbReference type="AlphaFoldDB" id="A0A9D1GWG3"/>
<dbReference type="Pfam" id="PF16916">
    <property type="entry name" value="ZT_dimer"/>
    <property type="match status" value="1"/>
</dbReference>
<dbReference type="InterPro" id="IPR058533">
    <property type="entry name" value="Cation_efflux_TM"/>
</dbReference>
<sequence length="339" mass="35616">MSHDHGEHGHGTHGHGGHAHSHAVDASTPSHRRRLAIALGITATVLVAQLVGTVVTGSLALLVDLVHMAVDTSGLVLALVAATLMARPASKHRTWGFRRAEVIAAALQAGILAAVAIFATIEAIQRLVTPTEVDGPLLVWFGVIGLVGNLISLAVLASARKENLNLRAAFLEVTADALGSVAVIAGAAVIWLTGWTRADAIAGLVVCALIVPRALVLLKETGSILLESTPPGLDLDEVRTHLLALEHVHEVHDLHASRIATGMPVLSAHVVVDRQCFHDGHTAELLHTVQSCVAEHFPVSVEHSTIQFEPVGHVDPERGICTLPADHGQDLVARPPTLS</sequence>
<dbReference type="SUPFAM" id="SSF160240">
    <property type="entry name" value="Cation efflux protein cytoplasmic domain-like"/>
    <property type="match status" value="1"/>
</dbReference>
<keyword evidence="6" id="KW-0406">Ion transport</keyword>
<accession>A0A9D1GWG3</accession>
<dbReference type="NCBIfam" id="TIGR01297">
    <property type="entry name" value="CDF"/>
    <property type="match status" value="1"/>
</dbReference>
<feature type="domain" description="Cation efflux protein cytoplasmic" evidence="11">
    <location>
        <begin position="230"/>
        <end position="310"/>
    </location>
</feature>
<evidence type="ECO:0000313" key="13">
    <source>
        <dbReference type="Proteomes" id="UP000886842"/>
    </source>
</evidence>
<evidence type="ECO:0000256" key="4">
    <source>
        <dbReference type="ARBA" id="ARBA00022692"/>
    </source>
</evidence>
<gene>
    <name evidence="12" type="ORF">IAA98_05435</name>
</gene>
<keyword evidence="4 9" id="KW-0812">Transmembrane</keyword>
<evidence type="ECO:0000256" key="9">
    <source>
        <dbReference type="SAM" id="Phobius"/>
    </source>
</evidence>
<evidence type="ECO:0000256" key="2">
    <source>
        <dbReference type="ARBA" id="ARBA00008873"/>
    </source>
</evidence>
<evidence type="ECO:0000259" key="10">
    <source>
        <dbReference type="Pfam" id="PF01545"/>
    </source>
</evidence>
<dbReference type="InterPro" id="IPR027470">
    <property type="entry name" value="Cation_efflux_CTD"/>
</dbReference>
<dbReference type="SUPFAM" id="SSF161111">
    <property type="entry name" value="Cation efflux protein transmembrane domain-like"/>
    <property type="match status" value="1"/>
</dbReference>
<dbReference type="GO" id="GO:0005886">
    <property type="term" value="C:plasma membrane"/>
    <property type="evidence" value="ECO:0007669"/>
    <property type="project" value="TreeGrafter"/>
</dbReference>
<evidence type="ECO:0000256" key="6">
    <source>
        <dbReference type="ARBA" id="ARBA00023065"/>
    </source>
</evidence>
<dbReference type="Proteomes" id="UP000886842">
    <property type="component" value="Unassembled WGS sequence"/>
</dbReference>
<evidence type="ECO:0000313" key="12">
    <source>
        <dbReference type="EMBL" id="HIT75008.1"/>
    </source>
</evidence>
<name>A0A9D1GWG3_9ACTN</name>
<reference evidence="12" key="2">
    <citation type="journal article" date="2021" name="PeerJ">
        <title>Extensive microbial diversity within the chicken gut microbiome revealed by metagenomics and culture.</title>
        <authorList>
            <person name="Gilroy R."/>
            <person name="Ravi A."/>
            <person name="Getino M."/>
            <person name="Pursley I."/>
            <person name="Horton D.L."/>
            <person name="Alikhan N.F."/>
            <person name="Baker D."/>
            <person name="Gharbi K."/>
            <person name="Hall N."/>
            <person name="Watson M."/>
            <person name="Adriaenssens E.M."/>
            <person name="Foster-Nyarko E."/>
            <person name="Jarju S."/>
            <person name="Secka A."/>
            <person name="Antonio M."/>
            <person name="Oren A."/>
            <person name="Chaudhuri R.R."/>
            <person name="La Ragione R."/>
            <person name="Hildebrand F."/>
            <person name="Pallen M.J."/>
        </authorList>
    </citation>
    <scope>NUCLEOTIDE SEQUENCE</scope>
    <source>
        <strain evidence="12">ChiGjej1B1-24693</strain>
    </source>
</reference>
<evidence type="ECO:0000256" key="5">
    <source>
        <dbReference type="ARBA" id="ARBA00022989"/>
    </source>
</evidence>
<dbReference type="InterPro" id="IPR050681">
    <property type="entry name" value="CDF/SLC30A"/>
</dbReference>
<feature type="domain" description="Cation efflux protein transmembrane" evidence="10">
    <location>
        <begin position="36"/>
        <end position="226"/>
    </location>
</feature>
<evidence type="ECO:0000259" key="11">
    <source>
        <dbReference type="Pfam" id="PF16916"/>
    </source>
</evidence>
<evidence type="ECO:0000256" key="1">
    <source>
        <dbReference type="ARBA" id="ARBA00004141"/>
    </source>
</evidence>
<feature type="compositionally biased region" description="Basic residues" evidence="8">
    <location>
        <begin position="11"/>
        <end position="21"/>
    </location>
</feature>